<gene>
    <name evidence="2" type="ORF">EK21DRAFT_93004</name>
</gene>
<feature type="region of interest" description="Disordered" evidence="1">
    <location>
        <begin position="151"/>
        <end position="181"/>
    </location>
</feature>
<comment type="caution">
    <text evidence="2">The sequence shown here is derived from an EMBL/GenBank/DDBJ whole genome shotgun (WGS) entry which is preliminary data.</text>
</comment>
<keyword evidence="3" id="KW-1185">Reference proteome</keyword>
<feature type="compositionally biased region" description="Basic and acidic residues" evidence="1">
    <location>
        <begin position="158"/>
        <end position="181"/>
    </location>
</feature>
<evidence type="ECO:0000313" key="2">
    <source>
        <dbReference type="EMBL" id="KAF2025682.1"/>
    </source>
</evidence>
<reference evidence="2" key="1">
    <citation type="journal article" date="2020" name="Stud. Mycol.">
        <title>101 Dothideomycetes genomes: a test case for predicting lifestyles and emergence of pathogens.</title>
        <authorList>
            <person name="Haridas S."/>
            <person name="Albert R."/>
            <person name="Binder M."/>
            <person name="Bloem J."/>
            <person name="Labutti K."/>
            <person name="Salamov A."/>
            <person name="Andreopoulos B."/>
            <person name="Baker S."/>
            <person name="Barry K."/>
            <person name="Bills G."/>
            <person name="Bluhm B."/>
            <person name="Cannon C."/>
            <person name="Castanera R."/>
            <person name="Culley D."/>
            <person name="Daum C."/>
            <person name="Ezra D."/>
            <person name="Gonzalez J."/>
            <person name="Henrissat B."/>
            <person name="Kuo A."/>
            <person name="Liang C."/>
            <person name="Lipzen A."/>
            <person name="Lutzoni F."/>
            <person name="Magnuson J."/>
            <person name="Mondo S."/>
            <person name="Nolan M."/>
            <person name="Ohm R."/>
            <person name="Pangilinan J."/>
            <person name="Park H.-J."/>
            <person name="Ramirez L."/>
            <person name="Alfaro M."/>
            <person name="Sun H."/>
            <person name="Tritt A."/>
            <person name="Yoshinaga Y."/>
            <person name="Zwiers L.-H."/>
            <person name="Turgeon B."/>
            <person name="Goodwin S."/>
            <person name="Spatafora J."/>
            <person name="Crous P."/>
            <person name="Grigoriev I."/>
        </authorList>
    </citation>
    <scope>NUCLEOTIDE SEQUENCE</scope>
    <source>
        <strain evidence="2">CBS 110217</strain>
    </source>
</reference>
<dbReference type="Proteomes" id="UP000799777">
    <property type="component" value="Unassembled WGS sequence"/>
</dbReference>
<proteinExistence type="predicted"/>
<organism evidence="2 3">
    <name type="scientific">Setomelanomma holmii</name>
    <dbReference type="NCBI Taxonomy" id="210430"/>
    <lineage>
        <taxon>Eukaryota</taxon>
        <taxon>Fungi</taxon>
        <taxon>Dikarya</taxon>
        <taxon>Ascomycota</taxon>
        <taxon>Pezizomycotina</taxon>
        <taxon>Dothideomycetes</taxon>
        <taxon>Pleosporomycetidae</taxon>
        <taxon>Pleosporales</taxon>
        <taxon>Pleosporineae</taxon>
        <taxon>Phaeosphaeriaceae</taxon>
        <taxon>Setomelanomma</taxon>
    </lineage>
</organism>
<evidence type="ECO:0000256" key="1">
    <source>
        <dbReference type="SAM" id="MobiDB-lite"/>
    </source>
</evidence>
<name>A0A9P4LIK6_9PLEO</name>
<dbReference type="EMBL" id="ML978259">
    <property type="protein sequence ID" value="KAF2025682.1"/>
    <property type="molecule type" value="Genomic_DNA"/>
</dbReference>
<protein>
    <submittedName>
        <fullName evidence="2">Uncharacterized protein</fullName>
    </submittedName>
</protein>
<accession>A0A9P4LIK6</accession>
<dbReference type="AlphaFoldDB" id="A0A9P4LIK6"/>
<feature type="compositionally biased region" description="Low complexity" evidence="1">
    <location>
        <begin position="48"/>
        <end position="94"/>
    </location>
</feature>
<sequence>MSTTSIPSPSHECDAPFPDFDITYEEPLYTEINIPLPRLPSPSRNAVQSSSSALASTSQTQQAQPSHSRSRARSLSSFSPFRPRSFSSASSTSRNGTDATADPWPRIRPSKVKNREVAAAMDLKHQNKRNRSSTIDALAVVPAVLVLSAELFTPGSGRDGKGGKEGKRKDSGVGRWEDAVR</sequence>
<evidence type="ECO:0000313" key="3">
    <source>
        <dbReference type="Proteomes" id="UP000799777"/>
    </source>
</evidence>
<feature type="region of interest" description="Disordered" evidence="1">
    <location>
        <begin position="34"/>
        <end position="115"/>
    </location>
</feature>
<dbReference type="OrthoDB" id="3799784at2759"/>